<dbReference type="GO" id="GO:0080048">
    <property type="term" value="F:GDP-D-glucose phosphorylase activity"/>
    <property type="evidence" value="ECO:0007669"/>
    <property type="project" value="InterPro"/>
</dbReference>
<dbReference type="InterPro" id="IPR026506">
    <property type="entry name" value="GDPGP"/>
</dbReference>
<gene>
    <name evidence="2" type="ORF">BOW53_01350</name>
</gene>
<dbReference type="InterPro" id="IPR058866">
    <property type="entry name" value="GDPGP1_N"/>
</dbReference>
<dbReference type="GO" id="GO:0005085">
    <property type="term" value="F:guanyl-nucleotide exchange factor activity"/>
    <property type="evidence" value="ECO:0007669"/>
    <property type="project" value="UniProtKB-KW"/>
</dbReference>
<dbReference type="InterPro" id="IPR036265">
    <property type="entry name" value="HIT-like_sf"/>
</dbReference>
<dbReference type="GO" id="GO:0006006">
    <property type="term" value="P:glucose metabolic process"/>
    <property type="evidence" value="ECO:0007669"/>
    <property type="project" value="TreeGrafter"/>
</dbReference>
<feature type="domain" description="GDPGP1-like N-terminal" evidence="1">
    <location>
        <begin position="108"/>
        <end position="231"/>
    </location>
</feature>
<dbReference type="GO" id="GO:0000166">
    <property type="term" value="F:nucleotide binding"/>
    <property type="evidence" value="ECO:0007669"/>
    <property type="project" value="UniProtKB-KW"/>
</dbReference>
<proteinExistence type="predicted"/>
<dbReference type="Proteomes" id="UP000191110">
    <property type="component" value="Unassembled WGS sequence"/>
</dbReference>
<dbReference type="Pfam" id="PF26217">
    <property type="entry name" value="GDPGP1_N"/>
    <property type="match status" value="1"/>
</dbReference>
<dbReference type="PANTHER" id="PTHR20884:SF8">
    <property type="entry name" value="GDP-D-GLUCOSE PHOSPHORYLASE 1"/>
    <property type="match status" value="1"/>
</dbReference>
<dbReference type="GO" id="GO:0016787">
    <property type="term" value="F:hydrolase activity"/>
    <property type="evidence" value="ECO:0007669"/>
    <property type="project" value="UniProtKB-KW"/>
</dbReference>
<name>A0A1T2LAH5_9GAMM</name>
<evidence type="ECO:0000313" key="2">
    <source>
        <dbReference type="EMBL" id="OOZ42012.1"/>
    </source>
</evidence>
<accession>A0A1T2LAH5</accession>
<dbReference type="GO" id="GO:0005737">
    <property type="term" value="C:cytoplasm"/>
    <property type="evidence" value="ECO:0007669"/>
    <property type="project" value="UniProtKB-SubCell"/>
</dbReference>
<dbReference type="RefSeq" id="WP_078482286.1">
    <property type="nucleotide sequence ID" value="NZ_MPRL01000003.1"/>
</dbReference>
<comment type="caution">
    <text evidence="2">The sequence shown here is derived from an EMBL/GenBank/DDBJ whole genome shotgun (WGS) entry which is preliminary data.</text>
</comment>
<protein>
    <recommendedName>
        <fullName evidence="1">GDPGP1-like N-terminal domain-containing protein</fullName>
    </recommendedName>
</protein>
<reference evidence="2 3" key="1">
    <citation type="submission" date="2016-11" db="EMBL/GenBank/DDBJ databases">
        <title>Mixed transmission modes and dynamic genome evolution in an obligate animal-bacterial symbiosis.</title>
        <authorList>
            <person name="Russell S.L."/>
            <person name="Corbett-Detig R.B."/>
            <person name="Cavanaugh C.M."/>
        </authorList>
    </citation>
    <scope>NUCLEOTIDE SEQUENCE [LARGE SCALE GENOMIC DNA]</scope>
    <source>
        <strain evidence="2">Sveles-Q1</strain>
    </source>
</reference>
<dbReference type="SUPFAM" id="SSF54197">
    <property type="entry name" value="HIT-like"/>
    <property type="match status" value="1"/>
</dbReference>
<organism evidence="2 3">
    <name type="scientific">Solemya pervernicosa gill symbiont</name>
    <dbReference type="NCBI Taxonomy" id="642797"/>
    <lineage>
        <taxon>Bacteria</taxon>
        <taxon>Pseudomonadati</taxon>
        <taxon>Pseudomonadota</taxon>
        <taxon>Gammaproteobacteria</taxon>
        <taxon>sulfur-oxidizing symbionts</taxon>
    </lineage>
</organism>
<dbReference type="EMBL" id="MPRL01000003">
    <property type="protein sequence ID" value="OOZ42012.1"/>
    <property type="molecule type" value="Genomic_DNA"/>
</dbReference>
<dbReference type="AlphaFoldDB" id="A0A1T2LAH5"/>
<dbReference type="OrthoDB" id="8566506at2"/>
<dbReference type="PANTHER" id="PTHR20884">
    <property type="entry name" value="GDP-D-GLUCOSE PHOSPHORYLASE 1"/>
    <property type="match status" value="1"/>
</dbReference>
<evidence type="ECO:0000313" key="3">
    <source>
        <dbReference type="Proteomes" id="UP000191110"/>
    </source>
</evidence>
<sequence length="345" mass="39492">MKQSDLFSSSTNFRSAFEAGLFTMLGNEGLGTFILACANATFDHDIYRVMEGDLRALFTAKMGFYQQMLEKGYQITDSDEDLLVFLKMAAIGFEALDITEDRSIDGWNVQFNHLRAFRPRRLTAEATTGIRAEYDKNCFNFNKPFLQSEKLWEGDLMGREISLFYNKYPFAELHTLLVPERNRGLPQFLTEVDHRYSWQVVESLADSIPGVGIGYNAYGALASINHLHLQMFIRETPMPVASSQWQHNGGGRAYPARCERFDDADVAWQRIEEFHQQEIPYNLLYLPGRLYCFPRLSQGTHPVPAWSSGLTWCEMSGGMLTFNRDDFERLDSNTIEQALAETSLK</sequence>
<keyword evidence="3" id="KW-1185">Reference proteome</keyword>
<evidence type="ECO:0000259" key="1">
    <source>
        <dbReference type="Pfam" id="PF26217"/>
    </source>
</evidence>